<dbReference type="InterPro" id="IPR002937">
    <property type="entry name" value="Amino_oxidase"/>
</dbReference>
<dbReference type="PANTHER" id="PTHR10742:SF342">
    <property type="entry name" value="AMINE OXIDASE"/>
    <property type="match status" value="1"/>
</dbReference>
<dbReference type="STRING" id="28743.ENSCVAP00000007227"/>
<keyword evidence="2" id="KW-0285">Flavoprotein</keyword>
<dbReference type="InterPro" id="IPR036188">
    <property type="entry name" value="FAD/NAD-bd_sf"/>
</dbReference>
<evidence type="ECO:0000256" key="1">
    <source>
        <dbReference type="ARBA" id="ARBA00001974"/>
    </source>
</evidence>
<protein>
    <recommendedName>
        <fullName evidence="4">Amine oxidase domain-containing protein</fullName>
    </recommendedName>
</protein>
<accession>A0A3Q2CP86</accession>
<dbReference type="PANTHER" id="PTHR10742">
    <property type="entry name" value="FLAVIN MONOAMINE OXIDASE"/>
    <property type="match status" value="1"/>
</dbReference>
<dbReference type="SUPFAM" id="SSF54373">
    <property type="entry name" value="FAD-linked reductases, C-terminal domain"/>
    <property type="match status" value="1"/>
</dbReference>
<evidence type="ECO:0000259" key="4">
    <source>
        <dbReference type="Pfam" id="PF01593"/>
    </source>
</evidence>
<dbReference type="Gene3D" id="3.50.50.60">
    <property type="entry name" value="FAD/NAD(P)-binding domain"/>
    <property type="match status" value="1"/>
</dbReference>
<dbReference type="Gene3D" id="3.30.70.2100">
    <property type="match status" value="1"/>
</dbReference>
<dbReference type="GeneTree" id="ENSGT00940000160928"/>
<dbReference type="SUPFAM" id="SSF51905">
    <property type="entry name" value="FAD/NAD(P)-binding domain"/>
    <property type="match status" value="1"/>
</dbReference>
<evidence type="ECO:0000256" key="3">
    <source>
        <dbReference type="ARBA" id="ARBA00022827"/>
    </source>
</evidence>
<dbReference type="FunFam" id="3.50.50.60:FF:000242">
    <property type="entry name" value="Amine oxidase"/>
    <property type="match status" value="1"/>
</dbReference>
<evidence type="ECO:0000256" key="2">
    <source>
        <dbReference type="ARBA" id="ARBA00022630"/>
    </source>
</evidence>
<keyword evidence="6" id="KW-1185">Reference proteome</keyword>
<sequence length="267" mass="29947">MLGYVTGGTDLIPNGLYRTLKKDTVIFNAPVKKISQKNNKVTVWYQDKKTQSLSNLIADAALVTTTAKAALFIDFDPPLSPSKMEALRLVRYASSTKVILTFSEKFWEKEGIHGGKSITDRPSRFIYYPSHSFPGNDKIGVLLASYTWAEDSILLTSLSDDNLKEIALKDLELIHGDQVRSLCTGVYVKKWTLDPHSHDAFSFFTPYQLSEYAKVIFKNEGRIYFAGEHTDLPHAWMESSVKSAIKAARNITDALKALDADMARDEL</sequence>
<dbReference type="InterPro" id="IPR050281">
    <property type="entry name" value="Flavin_monoamine_oxidase"/>
</dbReference>
<comment type="cofactor">
    <cofactor evidence="1">
        <name>FAD</name>
        <dbReference type="ChEBI" id="CHEBI:57692"/>
    </cofactor>
</comment>
<name>A0A3Q2CP86_CYPVA</name>
<dbReference type="GO" id="GO:0009063">
    <property type="term" value="P:amino acid catabolic process"/>
    <property type="evidence" value="ECO:0007669"/>
    <property type="project" value="TreeGrafter"/>
</dbReference>
<dbReference type="Pfam" id="PF01593">
    <property type="entry name" value="Amino_oxidase"/>
    <property type="match status" value="1"/>
</dbReference>
<dbReference type="GO" id="GO:0001716">
    <property type="term" value="F:L-amino-acid oxidase activity"/>
    <property type="evidence" value="ECO:0007669"/>
    <property type="project" value="TreeGrafter"/>
</dbReference>
<organism evidence="5 6">
    <name type="scientific">Cyprinodon variegatus</name>
    <name type="common">Sheepshead minnow</name>
    <dbReference type="NCBI Taxonomy" id="28743"/>
    <lineage>
        <taxon>Eukaryota</taxon>
        <taxon>Metazoa</taxon>
        <taxon>Chordata</taxon>
        <taxon>Craniata</taxon>
        <taxon>Vertebrata</taxon>
        <taxon>Euteleostomi</taxon>
        <taxon>Actinopterygii</taxon>
        <taxon>Neopterygii</taxon>
        <taxon>Teleostei</taxon>
        <taxon>Neoteleostei</taxon>
        <taxon>Acanthomorphata</taxon>
        <taxon>Ovalentaria</taxon>
        <taxon>Atherinomorphae</taxon>
        <taxon>Cyprinodontiformes</taxon>
        <taxon>Cyprinodontidae</taxon>
        <taxon>Cyprinodon</taxon>
    </lineage>
</organism>
<reference evidence="5" key="2">
    <citation type="submission" date="2025-09" db="UniProtKB">
        <authorList>
            <consortium name="Ensembl"/>
        </authorList>
    </citation>
    <scope>IDENTIFICATION</scope>
</reference>
<reference evidence="5" key="1">
    <citation type="submission" date="2025-08" db="UniProtKB">
        <authorList>
            <consortium name="Ensembl"/>
        </authorList>
    </citation>
    <scope>IDENTIFICATION</scope>
</reference>
<dbReference type="OMA" id="YFIENTI"/>
<evidence type="ECO:0000313" key="6">
    <source>
        <dbReference type="Proteomes" id="UP000265020"/>
    </source>
</evidence>
<evidence type="ECO:0000313" key="5">
    <source>
        <dbReference type="Ensembl" id="ENSCVAP00000007227.1"/>
    </source>
</evidence>
<dbReference type="AlphaFoldDB" id="A0A3Q2CP86"/>
<keyword evidence="3" id="KW-0274">FAD</keyword>
<dbReference type="Proteomes" id="UP000265020">
    <property type="component" value="Unassembled WGS sequence"/>
</dbReference>
<proteinExistence type="predicted"/>
<feature type="domain" description="Amine oxidase" evidence="4">
    <location>
        <begin position="5"/>
        <end position="251"/>
    </location>
</feature>
<dbReference type="Ensembl" id="ENSCVAT00000003658.1">
    <property type="protein sequence ID" value="ENSCVAP00000007227.1"/>
    <property type="gene ID" value="ENSCVAG00000008863.1"/>
</dbReference>
<dbReference type="Gene3D" id="1.10.10.1620">
    <property type="match status" value="1"/>
</dbReference>